<sequence>MYHRGEQAHMMCLMEELIPSIGTSVPSPSVLAVTISQSDSTLQSIHKHCSDASSIDVDFDNPFDFHEGSLIISKTHLIYIFDDGKIWKWLLTAEGYGNAQKDIARKDKVTEVGKVPMPESESSKEVMSTDDPILDAVTQSDKTYSNKNHRSSPASSQEEVSFKSYMLHESAVRVALQYLVARPFFLWALILYVAAGALQEALAALREAQLPDTAAMFIFACHEILDEFLSIPDFDGESDSSSKNKKLNLPGLNPENEDVIAVGEYYGQ</sequence>
<reference evidence="3 4" key="1">
    <citation type="submission" date="2019-12" db="EMBL/GenBank/DDBJ databases">
        <authorList>
            <person name="Alioto T."/>
            <person name="Alioto T."/>
            <person name="Gomez Garrido J."/>
        </authorList>
    </citation>
    <scope>NUCLEOTIDE SEQUENCE [LARGE SCALE GENOMIC DNA]</scope>
</reference>
<dbReference type="OrthoDB" id="1291858at2759"/>
<evidence type="ECO:0000313" key="4">
    <source>
        <dbReference type="Proteomes" id="UP000594638"/>
    </source>
</evidence>
<name>A0A8S0RTZ6_OLEEU</name>
<feature type="domain" description="WDR11 TPR" evidence="2">
    <location>
        <begin position="186"/>
        <end position="268"/>
    </location>
</feature>
<dbReference type="Pfam" id="PF23753">
    <property type="entry name" value="TPR_WDR11"/>
    <property type="match status" value="1"/>
</dbReference>
<gene>
    <name evidence="3" type="ORF">OLEA9_A063021</name>
</gene>
<dbReference type="InterPro" id="IPR039694">
    <property type="entry name" value="WDR11"/>
</dbReference>
<dbReference type="InterPro" id="IPR057852">
    <property type="entry name" value="Beta-prop_WDR11_1st"/>
</dbReference>
<dbReference type="Proteomes" id="UP000594638">
    <property type="component" value="Unassembled WGS sequence"/>
</dbReference>
<evidence type="ECO:0000259" key="1">
    <source>
        <dbReference type="Pfam" id="PF23751"/>
    </source>
</evidence>
<feature type="domain" description="WDR11 first beta-propeller" evidence="1">
    <location>
        <begin position="4"/>
        <end position="164"/>
    </location>
</feature>
<dbReference type="Pfam" id="PF23751">
    <property type="entry name" value="Beta-prop_WDR11_1st"/>
    <property type="match status" value="1"/>
</dbReference>
<organism evidence="3 4">
    <name type="scientific">Olea europaea subsp. europaea</name>
    <dbReference type="NCBI Taxonomy" id="158383"/>
    <lineage>
        <taxon>Eukaryota</taxon>
        <taxon>Viridiplantae</taxon>
        <taxon>Streptophyta</taxon>
        <taxon>Embryophyta</taxon>
        <taxon>Tracheophyta</taxon>
        <taxon>Spermatophyta</taxon>
        <taxon>Magnoliopsida</taxon>
        <taxon>eudicotyledons</taxon>
        <taxon>Gunneridae</taxon>
        <taxon>Pentapetalae</taxon>
        <taxon>asterids</taxon>
        <taxon>lamiids</taxon>
        <taxon>Lamiales</taxon>
        <taxon>Oleaceae</taxon>
        <taxon>Oleeae</taxon>
        <taxon>Olea</taxon>
    </lineage>
</organism>
<comment type="caution">
    <text evidence="3">The sequence shown here is derived from an EMBL/GenBank/DDBJ whole genome shotgun (WGS) entry which is preliminary data.</text>
</comment>
<dbReference type="PANTHER" id="PTHR14593:SF5">
    <property type="entry name" value="WD REPEAT-CONTAINING PROTEIN 11"/>
    <property type="match status" value="1"/>
</dbReference>
<evidence type="ECO:0000313" key="3">
    <source>
        <dbReference type="EMBL" id="CAA2982533.1"/>
    </source>
</evidence>
<dbReference type="EMBL" id="CACTIH010003699">
    <property type="protein sequence ID" value="CAA2982533.1"/>
    <property type="molecule type" value="Genomic_DNA"/>
</dbReference>
<evidence type="ECO:0000259" key="2">
    <source>
        <dbReference type="Pfam" id="PF23753"/>
    </source>
</evidence>
<dbReference type="Gramene" id="OE9A063021T1">
    <property type="protein sequence ID" value="OE9A063021C1"/>
    <property type="gene ID" value="OE9A063021"/>
</dbReference>
<dbReference type="AlphaFoldDB" id="A0A8S0RTZ6"/>
<proteinExistence type="predicted"/>
<protein>
    <submittedName>
        <fullName evidence="3">Uncharacterized protein</fullName>
    </submittedName>
</protein>
<dbReference type="InterPro" id="IPR057854">
    <property type="entry name" value="TPR_WDR11"/>
</dbReference>
<accession>A0A8S0RTZ6</accession>
<keyword evidence="4" id="KW-1185">Reference proteome</keyword>
<dbReference type="PANTHER" id="PTHR14593">
    <property type="entry name" value="WD REPEAT-CONTAINING PROTEIN 11"/>
    <property type="match status" value="1"/>
</dbReference>
<dbReference type="GO" id="GO:0005737">
    <property type="term" value="C:cytoplasm"/>
    <property type="evidence" value="ECO:0007669"/>
    <property type="project" value="TreeGrafter"/>
</dbReference>